<sequence>LAFTLRRTDDAPTGAGGDFFSIYLIFLWSAQPLLSRARYVCSSRLGLAFPVEALVATSGNKVEVALSPDLRRGYGEARVTHFPLFGVLLREEAASVRVKAGFDGSLLLRIGCFVLISVTLEIPVSVHRNQEGSGLCWLMRRGLKSDVIVVKVSGLFPHVCAFWVRLEWLSMAIRTCLVASNLCRSFLFRHLIQPLREWPTAWLLVLSRFGCLDGSRESLAVFVSASHRSSHPGTVVLVLFHLRWCSRLSCVGCGNGSNPTLCRSVDGRSEHLLDMGCGSKCRVALHTNQLWWRRQSFVFETSPSVLLRFIDRKSYKFGGDHRELATPETSRELPASEATRRTLLSRESR</sequence>
<evidence type="ECO:0000256" key="1">
    <source>
        <dbReference type="SAM" id="MobiDB-lite"/>
    </source>
</evidence>
<feature type="compositionally biased region" description="Basic and acidic residues" evidence="1">
    <location>
        <begin position="338"/>
        <end position="349"/>
    </location>
</feature>
<evidence type="ECO:0000313" key="3">
    <source>
        <dbReference type="Proteomes" id="UP000824890"/>
    </source>
</evidence>
<evidence type="ECO:0000313" key="2">
    <source>
        <dbReference type="EMBL" id="KAH0875205.1"/>
    </source>
</evidence>
<name>A0ABQ7Z4T8_BRANA</name>
<dbReference type="Proteomes" id="UP000824890">
    <property type="component" value="Unassembled WGS sequence"/>
</dbReference>
<dbReference type="EMBL" id="JAGKQM010000016">
    <property type="protein sequence ID" value="KAH0875205.1"/>
    <property type="molecule type" value="Genomic_DNA"/>
</dbReference>
<accession>A0ABQ7Z4T8</accession>
<feature type="non-terminal residue" evidence="2">
    <location>
        <position position="1"/>
    </location>
</feature>
<keyword evidence="3" id="KW-1185">Reference proteome</keyword>
<feature type="region of interest" description="Disordered" evidence="1">
    <location>
        <begin position="321"/>
        <end position="349"/>
    </location>
</feature>
<comment type="caution">
    <text evidence="2">The sequence shown here is derived from an EMBL/GenBank/DDBJ whole genome shotgun (WGS) entry which is preliminary data.</text>
</comment>
<protein>
    <submittedName>
        <fullName evidence="2">Uncharacterized protein</fullName>
    </submittedName>
</protein>
<gene>
    <name evidence="2" type="ORF">HID58_072567</name>
</gene>
<organism evidence="2 3">
    <name type="scientific">Brassica napus</name>
    <name type="common">Rape</name>
    <dbReference type="NCBI Taxonomy" id="3708"/>
    <lineage>
        <taxon>Eukaryota</taxon>
        <taxon>Viridiplantae</taxon>
        <taxon>Streptophyta</taxon>
        <taxon>Embryophyta</taxon>
        <taxon>Tracheophyta</taxon>
        <taxon>Spermatophyta</taxon>
        <taxon>Magnoliopsida</taxon>
        <taxon>eudicotyledons</taxon>
        <taxon>Gunneridae</taxon>
        <taxon>Pentapetalae</taxon>
        <taxon>rosids</taxon>
        <taxon>malvids</taxon>
        <taxon>Brassicales</taxon>
        <taxon>Brassicaceae</taxon>
        <taxon>Brassiceae</taxon>
        <taxon>Brassica</taxon>
    </lineage>
</organism>
<feature type="compositionally biased region" description="Basic and acidic residues" evidence="1">
    <location>
        <begin position="321"/>
        <end position="331"/>
    </location>
</feature>
<proteinExistence type="predicted"/>
<reference evidence="2 3" key="1">
    <citation type="submission" date="2021-05" db="EMBL/GenBank/DDBJ databases">
        <title>Genome Assembly of Synthetic Allotetraploid Brassica napus Reveals Homoeologous Exchanges between Subgenomes.</title>
        <authorList>
            <person name="Davis J.T."/>
        </authorList>
    </citation>
    <scope>NUCLEOTIDE SEQUENCE [LARGE SCALE GENOMIC DNA]</scope>
    <source>
        <strain evidence="3">cv. Da-Ae</strain>
        <tissue evidence="2">Seedling</tissue>
    </source>
</reference>